<dbReference type="SUPFAM" id="SSF55120">
    <property type="entry name" value="Pseudouridine synthase"/>
    <property type="match status" value="1"/>
</dbReference>
<dbReference type="EC" id="5.4.99.25" evidence="5"/>
<dbReference type="NCBIfam" id="TIGR00431">
    <property type="entry name" value="TruB"/>
    <property type="match status" value="1"/>
</dbReference>
<accession>A0A518DHU1</accession>
<reference evidence="7 8" key="1">
    <citation type="submission" date="2019-02" db="EMBL/GenBank/DDBJ databases">
        <title>Deep-cultivation of Planctomycetes and their phenomic and genomic characterization uncovers novel biology.</title>
        <authorList>
            <person name="Wiegand S."/>
            <person name="Jogler M."/>
            <person name="Boedeker C."/>
            <person name="Pinto D."/>
            <person name="Vollmers J."/>
            <person name="Rivas-Marin E."/>
            <person name="Kohn T."/>
            <person name="Peeters S.H."/>
            <person name="Heuer A."/>
            <person name="Rast P."/>
            <person name="Oberbeckmann S."/>
            <person name="Bunk B."/>
            <person name="Jeske O."/>
            <person name="Meyerdierks A."/>
            <person name="Storesund J.E."/>
            <person name="Kallscheuer N."/>
            <person name="Luecker S."/>
            <person name="Lage O.M."/>
            <person name="Pohl T."/>
            <person name="Merkel B.J."/>
            <person name="Hornburger P."/>
            <person name="Mueller R.-W."/>
            <person name="Bruemmer F."/>
            <person name="Labrenz M."/>
            <person name="Spormann A.M."/>
            <person name="Op den Camp H."/>
            <person name="Overmann J."/>
            <person name="Amann R."/>
            <person name="Jetten M.S.M."/>
            <person name="Mascher T."/>
            <person name="Medema M.H."/>
            <person name="Devos D.P."/>
            <person name="Kaster A.-K."/>
            <person name="Ovreas L."/>
            <person name="Rohde M."/>
            <person name="Galperin M.Y."/>
            <person name="Jogler C."/>
        </authorList>
    </citation>
    <scope>NUCLEOTIDE SEQUENCE [LARGE SCALE GENOMIC DNA]</scope>
    <source>
        <strain evidence="7 8">Pla175</strain>
    </source>
</reference>
<keyword evidence="8" id="KW-1185">Reference proteome</keyword>
<dbReference type="GO" id="GO:0031119">
    <property type="term" value="P:tRNA pseudouridine synthesis"/>
    <property type="evidence" value="ECO:0007669"/>
    <property type="project" value="UniProtKB-UniRule"/>
</dbReference>
<dbReference type="Pfam" id="PF01509">
    <property type="entry name" value="TruB_N"/>
    <property type="match status" value="1"/>
</dbReference>
<dbReference type="InterPro" id="IPR002501">
    <property type="entry name" value="PsdUridine_synth_N"/>
</dbReference>
<evidence type="ECO:0000256" key="5">
    <source>
        <dbReference type="HAMAP-Rule" id="MF_01080"/>
    </source>
</evidence>
<dbReference type="Gene3D" id="3.30.2350.10">
    <property type="entry name" value="Pseudouridine synthase"/>
    <property type="match status" value="1"/>
</dbReference>
<dbReference type="GO" id="GO:0160148">
    <property type="term" value="F:tRNA pseudouridine(55) synthase activity"/>
    <property type="evidence" value="ECO:0007669"/>
    <property type="project" value="UniProtKB-EC"/>
</dbReference>
<dbReference type="PANTHER" id="PTHR13767:SF2">
    <property type="entry name" value="PSEUDOURIDYLATE SYNTHASE TRUB1"/>
    <property type="match status" value="1"/>
</dbReference>
<dbReference type="PANTHER" id="PTHR13767">
    <property type="entry name" value="TRNA-PSEUDOURIDINE SYNTHASE"/>
    <property type="match status" value="1"/>
</dbReference>
<dbReference type="GO" id="GO:0003723">
    <property type="term" value="F:RNA binding"/>
    <property type="evidence" value="ECO:0007669"/>
    <property type="project" value="InterPro"/>
</dbReference>
<protein>
    <recommendedName>
        <fullName evidence="5">tRNA pseudouridine synthase B</fullName>
        <ecNumber evidence="5">5.4.99.25</ecNumber>
    </recommendedName>
    <alternativeName>
        <fullName evidence="5">tRNA pseudouridine(55) synthase</fullName>
        <shortName evidence="5">Psi55 synthase</shortName>
    </alternativeName>
    <alternativeName>
        <fullName evidence="5">tRNA pseudouridylate synthase</fullName>
    </alternativeName>
    <alternativeName>
        <fullName evidence="5">tRNA-uridine isomerase</fullName>
    </alternativeName>
</protein>
<dbReference type="Proteomes" id="UP000317429">
    <property type="component" value="Chromosome"/>
</dbReference>
<evidence type="ECO:0000256" key="2">
    <source>
        <dbReference type="ARBA" id="ARBA00005642"/>
    </source>
</evidence>
<evidence type="ECO:0000259" key="6">
    <source>
        <dbReference type="Pfam" id="PF01509"/>
    </source>
</evidence>
<evidence type="ECO:0000313" key="7">
    <source>
        <dbReference type="EMBL" id="QDU91051.1"/>
    </source>
</evidence>
<dbReference type="InterPro" id="IPR014780">
    <property type="entry name" value="tRNA_psdUridine_synth_TruB"/>
</dbReference>
<name>A0A518DHU1_9BACT</name>
<evidence type="ECO:0000256" key="3">
    <source>
        <dbReference type="ARBA" id="ARBA00022694"/>
    </source>
</evidence>
<dbReference type="RefSeq" id="WP_145290758.1">
    <property type="nucleotide sequence ID" value="NZ_CP036291.1"/>
</dbReference>
<sequence>MYRCSNAAYQANPVFGLLNLNKPAGWTSRDVVNRVERLVGPARAGHAGTLDPLATGVLVVCVGTATRLIQHVQRLPKRYVATFLLGRRSPSDDVELEPEIIADAPRPSIEEIEQAIPGFIGDLNQTPPIYSAIKVAGQTSYNLARQGESFSLPPRPVTVYQLSVIRYDYPELVLDIHCGSGFYVRALGRDLAASLGTGAVMSGLVRTAIGQLRVEQAVAAEALLETPIAERLISPRLLFKDEECLFCNEAELEELRFGRPVTGDCPGPGDGPWGVIGPDGRLAAMVRLKPDGKLWPKHVFEHAHC</sequence>
<feature type="domain" description="Pseudouridine synthase II N-terminal" evidence="6">
    <location>
        <begin position="37"/>
        <end position="184"/>
    </location>
</feature>
<evidence type="ECO:0000256" key="1">
    <source>
        <dbReference type="ARBA" id="ARBA00000385"/>
    </source>
</evidence>
<dbReference type="KEGG" id="pnd:Pla175_44680"/>
<organism evidence="7 8">
    <name type="scientific">Pirellulimonas nuda</name>
    <dbReference type="NCBI Taxonomy" id="2528009"/>
    <lineage>
        <taxon>Bacteria</taxon>
        <taxon>Pseudomonadati</taxon>
        <taxon>Planctomycetota</taxon>
        <taxon>Planctomycetia</taxon>
        <taxon>Pirellulales</taxon>
        <taxon>Lacipirellulaceae</taxon>
        <taxon>Pirellulimonas</taxon>
    </lineage>
</organism>
<comment type="function">
    <text evidence="5">Responsible for synthesis of pseudouridine from uracil-55 in the psi GC loop of transfer RNAs.</text>
</comment>
<dbReference type="CDD" id="cd02573">
    <property type="entry name" value="PseudoU_synth_EcTruB"/>
    <property type="match status" value="1"/>
</dbReference>
<dbReference type="OrthoDB" id="9802309at2"/>
<dbReference type="EMBL" id="CP036291">
    <property type="protein sequence ID" value="QDU91051.1"/>
    <property type="molecule type" value="Genomic_DNA"/>
</dbReference>
<keyword evidence="4 5" id="KW-0413">Isomerase</keyword>
<comment type="catalytic activity">
    <reaction evidence="1 5">
        <text>uridine(55) in tRNA = pseudouridine(55) in tRNA</text>
        <dbReference type="Rhea" id="RHEA:42532"/>
        <dbReference type="Rhea" id="RHEA-COMP:10101"/>
        <dbReference type="Rhea" id="RHEA-COMP:10102"/>
        <dbReference type="ChEBI" id="CHEBI:65314"/>
        <dbReference type="ChEBI" id="CHEBI:65315"/>
        <dbReference type="EC" id="5.4.99.25"/>
    </reaction>
</comment>
<evidence type="ECO:0000313" key="8">
    <source>
        <dbReference type="Proteomes" id="UP000317429"/>
    </source>
</evidence>
<keyword evidence="3 5" id="KW-0819">tRNA processing</keyword>
<dbReference type="HAMAP" id="MF_01080">
    <property type="entry name" value="TruB_bact"/>
    <property type="match status" value="1"/>
</dbReference>
<dbReference type="InterPro" id="IPR020103">
    <property type="entry name" value="PsdUridine_synth_cat_dom_sf"/>
</dbReference>
<proteinExistence type="inferred from homology"/>
<comment type="similarity">
    <text evidence="2 5">Belongs to the pseudouridine synthase TruB family. Type 1 subfamily.</text>
</comment>
<dbReference type="GO" id="GO:1990481">
    <property type="term" value="P:mRNA pseudouridine synthesis"/>
    <property type="evidence" value="ECO:0007669"/>
    <property type="project" value="TreeGrafter"/>
</dbReference>
<evidence type="ECO:0000256" key="4">
    <source>
        <dbReference type="ARBA" id="ARBA00023235"/>
    </source>
</evidence>
<dbReference type="AlphaFoldDB" id="A0A518DHU1"/>
<feature type="active site" description="Nucleophile" evidence="5">
    <location>
        <position position="51"/>
    </location>
</feature>
<gene>
    <name evidence="5 7" type="primary">truB</name>
    <name evidence="7" type="ORF">Pla175_44680</name>
</gene>